<gene>
    <name evidence="2" type="primary">OBP14</name>
</gene>
<dbReference type="EMBL" id="KP293580">
    <property type="protein sequence ID" value="AKC02205.1"/>
    <property type="molecule type" value="mRNA"/>
</dbReference>
<dbReference type="AlphaFoldDB" id="A0A0E3T4V9"/>
<dbReference type="Gene3D" id="1.10.238.20">
    <property type="entry name" value="Pheromone/general odorant binding protein domain"/>
    <property type="match status" value="1"/>
</dbReference>
<name>A0A0E3T4V9_9ORTH</name>
<evidence type="ECO:0000256" key="1">
    <source>
        <dbReference type="SAM" id="SignalP"/>
    </source>
</evidence>
<organism evidence="2">
    <name type="scientific">Oedaleus asiaticus</name>
    <dbReference type="NCBI Taxonomy" id="244712"/>
    <lineage>
        <taxon>Eukaryota</taxon>
        <taxon>Metazoa</taxon>
        <taxon>Ecdysozoa</taxon>
        <taxon>Arthropoda</taxon>
        <taxon>Hexapoda</taxon>
        <taxon>Insecta</taxon>
        <taxon>Pterygota</taxon>
        <taxon>Neoptera</taxon>
        <taxon>Polyneoptera</taxon>
        <taxon>Orthoptera</taxon>
        <taxon>Caelifera</taxon>
        <taxon>Acrididea</taxon>
        <taxon>Acridomorpha</taxon>
        <taxon>Acridoidea</taxon>
        <taxon>Acrididae</taxon>
        <taxon>Oedipodinae</taxon>
        <taxon>Oedaleus</taxon>
    </lineage>
</organism>
<reference evidence="2" key="1">
    <citation type="journal article" date="2015" name="Biochem. Biophys. Res. Commun.">
        <title>Novel odorant-binding proteins and their expression patterns in grasshopper, Oedaleus asiaticus.</title>
        <authorList>
            <person name="Zhang S."/>
            <person name="Pang B."/>
            <person name="Zhang L."/>
        </authorList>
    </citation>
    <scope>NUCLEOTIDE SEQUENCE</scope>
    <source>
        <tissue evidence="2">Antennae</tissue>
    </source>
</reference>
<feature type="signal peptide" evidence="1">
    <location>
        <begin position="1"/>
        <end position="23"/>
    </location>
</feature>
<proteinExistence type="evidence at transcript level"/>
<accession>A0A0E3T4V9</accession>
<protein>
    <submittedName>
        <fullName evidence="2">Odorant-binding protein 14</fullName>
    </submittedName>
</protein>
<dbReference type="GO" id="GO:0005549">
    <property type="term" value="F:odorant binding"/>
    <property type="evidence" value="ECO:0007669"/>
    <property type="project" value="InterPro"/>
</dbReference>
<sequence>MFYFYAFTLCCLLWVLFHCSVNCVDIDIETIWRECNETFPASEESLISFGKNGTIPDENDSTARCFADCYGKKTTMLTSDGSLNWTTLDFIMRSYNMKPTATETFGKCQKDIPTSHQLKTLCTSLSLKHVNPSHQFHRGRGHGWLLKHVNRGPCTQRCKYT</sequence>
<dbReference type="InterPro" id="IPR036728">
    <property type="entry name" value="PBP_GOBP_sf"/>
</dbReference>
<dbReference type="InterPro" id="IPR006170">
    <property type="entry name" value="PBP/GOBP"/>
</dbReference>
<feature type="chain" id="PRO_5002412241" evidence="1">
    <location>
        <begin position="24"/>
        <end position="161"/>
    </location>
</feature>
<dbReference type="SUPFAM" id="SSF47565">
    <property type="entry name" value="Insect pheromone/odorant-binding proteins"/>
    <property type="match status" value="1"/>
</dbReference>
<dbReference type="Pfam" id="PF01395">
    <property type="entry name" value="PBP_GOBP"/>
    <property type="match status" value="1"/>
</dbReference>
<evidence type="ECO:0000313" key="2">
    <source>
        <dbReference type="EMBL" id="AKC02205.1"/>
    </source>
</evidence>
<dbReference type="CDD" id="cd23992">
    <property type="entry name" value="PBP_GOBP"/>
    <property type="match status" value="1"/>
</dbReference>
<keyword evidence="1" id="KW-0732">Signal</keyword>